<dbReference type="EMBL" id="JBHSCR010000014">
    <property type="protein sequence ID" value="MFC4349125.1"/>
    <property type="molecule type" value="Genomic_DNA"/>
</dbReference>
<evidence type="ECO:0000313" key="11">
    <source>
        <dbReference type="EMBL" id="MFC4349125.1"/>
    </source>
</evidence>
<evidence type="ECO:0000256" key="5">
    <source>
        <dbReference type="ARBA" id="ARBA00022989"/>
    </source>
</evidence>
<comment type="subunit">
    <text evidence="7">Homoheptamer.</text>
</comment>
<comment type="caution">
    <text evidence="7">Lacks conserved residue(s) required for the propagation of feature annotation.</text>
</comment>
<feature type="domain" description="Mechanosensitive ion channel MscS C-terminal" evidence="9">
    <location>
        <begin position="183"/>
        <end position="263"/>
    </location>
</feature>
<evidence type="ECO:0000256" key="6">
    <source>
        <dbReference type="ARBA" id="ARBA00023136"/>
    </source>
</evidence>
<evidence type="ECO:0000259" key="10">
    <source>
        <dbReference type="Pfam" id="PF21088"/>
    </source>
</evidence>
<dbReference type="InterPro" id="IPR010920">
    <property type="entry name" value="LSM_dom_sf"/>
</dbReference>
<dbReference type="InterPro" id="IPR011014">
    <property type="entry name" value="MscS_channel_TM-2"/>
</dbReference>
<dbReference type="InterPro" id="IPR049142">
    <property type="entry name" value="MS_channel_1st"/>
</dbReference>
<dbReference type="Pfam" id="PF00924">
    <property type="entry name" value="MS_channel_2nd"/>
    <property type="match status" value="1"/>
</dbReference>
<evidence type="ECO:0000256" key="7">
    <source>
        <dbReference type="RuleBase" id="RU369025"/>
    </source>
</evidence>
<dbReference type="SUPFAM" id="SSF50182">
    <property type="entry name" value="Sm-like ribonucleoproteins"/>
    <property type="match status" value="1"/>
</dbReference>
<reference evidence="12" key="1">
    <citation type="journal article" date="2019" name="Int. J. Syst. Evol. Microbiol.">
        <title>The Global Catalogue of Microorganisms (GCM) 10K type strain sequencing project: providing services to taxonomists for standard genome sequencing and annotation.</title>
        <authorList>
            <consortium name="The Broad Institute Genomics Platform"/>
            <consortium name="The Broad Institute Genome Sequencing Center for Infectious Disease"/>
            <person name="Wu L."/>
            <person name="Ma J."/>
        </authorList>
    </citation>
    <scope>NUCLEOTIDE SEQUENCE [LARGE SCALE GENOMIC DNA]</scope>
    <source>
        <strain evidence="12">CGMCC 1.15304</strain>
    </source>
</reference>
<dbReference type="InterPro" id="IPR011066">
    <property type="entry name" value="MscS_channel_C_sf"/>
</dbReference>
<dbReference type="Pfam" id="PF21088">
    <property type="entry name" value="MS_channel_1st"/>
    <property type="match status" value="1"/>
</dbReference>
<dbReference type="Gene3D" id="1.10.287.1260">
    <property type="match status" value="1"/>
</dbReference>
<dbReference type="InterPro" id="IPR023408">
    <property type="entry name" value="MscS_beta-dom_sf"/>
</dbReference>
<protein>
    <recommendedName>
        <fullName evidence="7">Small-conductance mechanosensitive channel</fullName>
    </recommendedName>
</protein>
<dbReference type="InterPro" id="IPR006685">
    <property type="entry name" value="MscS_channel_2nd"/>
</dbReference>
<evidence type="ECO:0000259" key="8">
    <source>
        <dbReference type="Pfam" id="PF00924"/>
    </source>
</evidence>
<keyword evidence="6 7" id="KW-0472">Membrane</keyword>
<dbReference type="PANTHER" id="PTHR30221:SF1">
    <property type="entry name" value="SMALL-CONDUCTANCE MECHANOSENSITIVE CHANNEL"/>
    <property type="match status" value="1"/>
</dbReference>
<keyword evidence="4 7" id="KW-0812">Transmembrane</keyword>
<sequence>MEFFNTDELDTDKLVAQATDMGLTIIAAILVLIIGLWLAGVVERRLNAMFKRSDKIDATVSTFLASLAKYVVIIFTGIALLDQFGIETTSLVAVLGAAGLAIGLALQGTLSNLAAGVMLLIFRPFKVGQFVEVGGHAGTVKGISLFLTKLDTGDNVRITIPNNSVWGSSIRNFNHHDTRRLQIVYGIGYGDDIDKAMAIIKSCIEADERCMKDPEPVIAVTSLGESSVDIMVRVWCASGDYWALNWHLLKTVKERFDADGVSIPYPCRTIYQGE</sequence>
<feature type="domain" description="Mechanosensitive ion channel transmembrane helices 2/3" evidence="10">
    <location>
        <begin position="67"/>
        <end position="107"/>
    </location>
</feature>
<gene>
    <name evidence="11" type="ORF">ACFO5Q_14820</name>
</gene>
<dbReference type="Gene3D" id="2.30.30.60">
    <property type="match status" value="1"/>
</dbReference>
<dbReference type="SUPFAM" id="SSF82689">
    <property type="entry name" value="Mechanosensitive channel protein MscS (YggB), C-terminal domain"/>
    <property type="match status" value="1"/>
</dbReference>
<dbReference type="Gene3D" id="3.30.70.100">
    <property type="match status" value="1"/>
</dbReference>
<comment type="caution">
    <text evidence="11">The sequence shown here is derived from an EMBL/GenBank/DDBJ whole genome shotgun (WGS) entry which is preliminary data.</text>
</comment>
<evidence type="ECO:0000256" key="3">
    <source>
        <dbReference type="ARBA" id="ARBA00022475"/>
    </source>
</evidence>
<dbReference type="SUPFAM" id="SSF82861">
    <property type="entry name" value="Mechanosensitive channel protein MscS (YggB), transmembrane region"/>
    <property type="match status" value="1"/>
</dbReference>
<keyword evidence="7" id="KW-0406">Ion transport</keyword>
<feature type="transmembrane region" description="Helical" evidence="7">
    <location>
        <begin position="93"/>
        <end position="122"/>
    </location>
</feature>
<keyword evidence="5 7" id="KW-1133">Transmembrane helix</keyword>
<dbReference type="InterPro" id="IPR045275">
    <property type="entry name" value="MscS_archaea/bacteria_type"/>
</dbReference>
<comment type="function">
    <text evidence="7">Mechanosensitive channel that participates in the regulation of osmotic pressure changes within the cell, opening in response to stretch forces in the membrane lipid bilayer, without the need for other proteins. Contributes to normal resistance to hypoosmotic shock. Forms an ion channel of 1.0 nanosiemens conductance with a slight preference for anions.</text>
</comment>
<name>A0ABV8UE54_9PROT</name>
<keyword evidence="7" id="KW-0997">Cell inner membrane</keyword>
<keyword evidence="7" id="KW-0407">Ion channel</keyword>
<evidence type="ECO:0000259" key="9">
    <source>
        <dbReference type="Pfam" id="PF21082"/>
    </source>
</evidence>
<dbReference type="InterPro" id="IPR049278">
    <property type="entry name" value="MS_channel_C"/>
</dbReference>
<evidence type="ECO:0000256" key="4">
    <source>
        <dbReference type="ARBA" id="ARBA00022692"/>
    </source>
</evidence>
<proteinExistence type="inferred from homology"/>
<evidence type="ECO:0000313" key="12">
    <source>
        <dbReference type="Proteomes" id="UP001595776"/>
    </source>
</evidence>
<evidence type="ECO:0000256" key="2">
    <source>
        <dbReference type="ARBA" id="ARBA00008017"/>
    </source>
</evidence>
<comment type="similarity">
    <text evidence="2 7">Belongs to the MscS (TC 1.A.23) family.</text>
</comment>
<dbReference type="RefSeq" id="WP_082719680.1">
    <property type="nucleotide sequence ID" value="NZ_JBHSCR010000014.1"/>
</dbReference>
<feature type="domain" description="Mechanosensitive ion channel MscS" evidence="8">
    <location>
        <begin position="109"/>
        <end position="175"/>
    </location>
</feature>
<organism evidence="11 12">
    <name type="scientific">Kordiimonas lipolytica</name>
    <dbReference type="NCBI Taxonomy" id="1662421"/>
    <lineage>
        <taxon>Bacteria</taxon>
        <taxon>Pseudomonadati</taxon>
        <taxon>Pseudomonadota</taxon>
        <taxon>Alphaproteobacteria</taxon>
        <taxon>Kordiimonadales</taxon>
        <taxon>Kordiimonadaceae</taxon>
        <taxon>Kordiimonas</taxon>
    </lineage>
</organism>
<keyword evidence="3" id="KW-1003">Cell membrane</keyword>
<evidence type="ECO:0000256" key="1">
    <source>
        <dbReference type="ARBA" id="ARBA00004651"/>
    </source>
</evidence>
<feature type="transmembrane region" description="Helical" evidence="7">
    <location>
        <begin position="63"/>
        <end position="81"/>
    </location>
</feature>
<keyword evidence="7" id="KW-0813">Transport</keyword>
<feature type="transmembrane region" description="Helical" evidence="7">
    <location>
        <begin position="21"/>
        <end position="42"/>
    </location>
</feature>
<comment type="subcellular location">
    <subcellularLocation>
        <location evidence="7">Cell inner membrane</location>
        <topology evidence="7">Multi-pass membrane protein</topology>
    </subcellularLocation>
    <subcellularLocation>
        <location evidence="1">Cell membrane</location>
        <topology evidence="1">Multi-pass membrane protein</topology>
    </subcellularLocation>
</comment>
<accession>A0ABV8UE54</accession>
<keyword evidence="12" id="KW-1185">Reference proteome</keyword>
<dbReference type="Proteomes" id="UP001595776">
    <property type="component" value="Unassembled WGS sequence"/>
</dbReference>
<dbReference type="PANTHER" id="PTHR30221">
    <property type="entry name" value="SMALL-CONDUCTANCE MECHANOSENSITIVE CHANNEL"/>
    <property type="match status" value="1"/>
</dbReference>
<dbReference type="Pfam" id="PF21082">
    <property type="entry name" value="MS_channel_3rd"/>
    <property type="match status" value="1"/>
</dbReference>